<evidence type="ECO:0000256" key="2">
    <source>
        <dbReference type="ARBA" id="ARBA00022630"/>
    </source>
</evidence>
<dbReference type="CDD" id="cd02932">
    <property type="entry name" value="OYE_YqiM_FMN"/>
    <property type="match status" value="1"/>
</dbReference>
<dbReference type="InterPro" id="IPR044152">
    <property type="entry name" value="YqjM-like"/>
</dbReference>
<evidence type="ECO:0000256" key="3">
    <source>
        <dbReference type="ARBA" id="ARBA00022643"/>
    </source>
</evidence>
<dbReference type="InterPro" id="IPR013785">
    <property type="entry name" value="Aldolase_TIM"/>
</dbReference>
<evidence type="ECO:0000259" key="6">
    <source>
        <dbReference type="Pfam" id="PF00724"/>
    </source>
</evidence>
<keyword evidence="3" id="KW-0288">FMN</keyword>
<proteinExistence type="predicted"/>
<comment type="caution">
    <text evidence="7">The sequence shown here is derived from an EMBL/GenBank/DDBJ whole genome shotgun (WGS) entry which is preliminary data.</text>
</comment>
<keyword evidence="2" id="KW-0285">Flavoprotein</keyword>
<keyword evidence="4" id="KW-0521">NADP</keyword>
<sequence length="372" mass="40219">MLFSPLQIRSVTLRNRIAVSPMCMYSSSEGMPSNWHLVHLGSRAMGGAGIVMTEACAVSREGRISPMDLGIWSDEHAQAFRPVVEFIRQAGAVPAIQLAHAGRKAATAVPWLGHKPIYDQPHGWMPLGPSSIPYANGYPPPQEMGAADLKKVVDDFSVAARRASAAGFELIECHMGHGYLLHSFLSPIANQRRDDYGGSLENRARLPLQVAAAVRESLPKQLPLFVRISCTDWIAGGWDLEQSIQLAKWMKEIGVDLIDCSSGAVIADSPVPAAPGFHVPFATAIREQAGIATGAVGLITEPAQAEQIVGTGLADLVFVGRGFLDNPYWALHAARKLRADSNWPIQYARAVGVPVRDKTRVSELPPQTGTRR</sequence>
<dbReference type="AlphaFoldDB" id="A0A420KJ06"/>
<reference evidence="7 8" key="1">
    <citation type="submission" date="2018-09" db="EMBL/GenBank/DDBJ databases">
        <title>Genome comparison of Alicycliphilus sp. BQ1, a polyurethanolytic bacterium, with its closest phylogenetic relatives Alicycliphilus denitrificans BC and K601, unable to attack polyurethane.</title>
        <authorList>
            <person name="Loza-Tavera H."/>
            <person name="Lozano L."/>
            <person name="Cevallos M."/>
            <person name="Maya-Lucas O."/>
            <person name="Garcia-Mena J."/>
            <person name="Hernandez J."/>
        </authorList>
    </citation>
    <scope>NUCLEOTIDE SEQUENCE [LARGE SCALE GENOMIC DNA]</scope>
    <source>
        <strain evidence="7 8">BQ1</strain>
    </source>
</reference>
<dbReference type="EMBL" id="NKDB02000001">
    <property type="protein sequence ID" value="RKJ99927.1"/>
    <property type="molecule type" value="Genomic_DNA"/>
</dbReference>
<evidence type="ECO:0000256" key="4">
    <source>
        <dbReference type="ARBA" id="ARBA00022857"/>
    </source>
</evidence>
<dbReference type="SUPFAM" id="SSF51395">
    <property type="entry name" value="FMN-linked oxidoreductases"/>
    <property type="match status" value="1"/>
</dbReference>
<dbReference type="Gene3D" id="3.20.20.70">
    <property type="entry name" value="Aldolase class I"/>
    <property type="match status" value="1"/>
</dbReference>
<organism evidence="7 8">
    <name type="scientific">Alicycliphilus denitrificans</name>
    <dbReference type="NCBI Taxonomy" id="179636"/>
    <lineage>
        <taxon>Bacteria</taxon>
        <taxon>Pseudomonadati</taxon>
        <taxon>Pseudomonadota</taxon>
        <taxon>Betaproteobacteria</taxon>
        <taxon>Burkholderiales</taxon>
        <taxon>Comamonadaceae</taxon>
        <taxon>Alicycliphilus</taxon>
    </lineage>
</organism>
<evidence type="ECO:0000313" key="7">
    <source>
        <dbReference type="EMBL" id="RKJ99927.1"/>
    </source>
</evidence>
<dbReference type="GO" id="GO:0003959">
    <property type="term" value="F:NADPH dehydrogenase activity"/>
    <property type="evidence" value="ECO:0007669"/>
    <property type="project" value="InterPro"/>
</dbReference>
<keyword evidence="5" id="KW-0560">Oxidoreductase</keyword>
<evidence type="ECO:0000313" key="8">
    <source>
        <dbReference type="Proteomes" id="UP000216225"/>
    </source>
</evidence>
<dbReference type="InterPro" id="IPR001155">
    <property type="entry name" value="OxRdtase_FMN_N"/>
</dbReference>
<dbReference type="RefSeq" id="WP_094437019.1">
    <property type="nucleotide sequence ID" value="NZ_NKDB02000001.1"/>
</dbReference>
<dbReference type="GO" id="GO:0010181">
    <property type="term" value="F:FMN binding"/>
    <property type="evidence" value="ECO:0007669"/>
    <property type="project" value="InterPro"/>
</dbReference>
<evidence type="ECO:0000256" key="1">
    <source>
        <dbReference type="ARBA" id="ARBA00001917"/>
    </source>
</evidence>
<evidence type="ECO:0000256" key="5">
    <source>
        <dbReference type="ARBA" id="ARBA00023002"/>
    </source>
</evidence>
<dbReference type="Pfam" id="PF00724">
    <property type="entry name" value="Oxidored_FMN"/>
    <property type="match status" value="1"/>
</dbReference>
<dbReference type="PANTHER" id="PTHR43303:SF4">
    <property type="entry name" value="NADPH DEHYDROGENASE C23G7.10C-RELATED"/>
    <property type="match status" value="1"/>
</dbReference>
<gene>
    <name evidence="7" type="ORF">CE154_008455</name>
</gene>
<dbReference type="PANTHER" id="PTHR43303">
    <property type="entry name" value="NADPH DEHYDROGENASE C23G7.10C-RELATED"/>
    <property type="match status" value="1"/>
</dbReference>
<accession>A0A420KJ06</accession>
<dbReference type="Proteomes" id="UP000216225">
    <property type="component" value="Unassembled WGS sequence"/>
</dbReference>
<feature type="domain" description="NADH:flavin oxidoreductase/NADH oxidase N-terminal" evidence="6">
    <location>
        <begin position="2"/>
        <end position="337"/>
    </location>
</feature>
<protein>
    <submittedName>
        <fullName evidence="7">NADH:flavin oxidoreductase/NADH oxidase</fullName>
    </submittedName>
</protein>
<comment type="cofactor">
    <cofactor evidence="1">
        <name>FMN</name>
        <dbReference type="ChEBI" id="CHEBI:58210"/>
    </cofactor>
</comment>
<name>A0A420KJ06_9BURK</name>
<dbReference type="GO" id="GO:0050661">
    <property type="term" value="F:NADP binding"/>
    <property type="evidence" value="ECO:0007669"/>
    <property type="project" value="InterPro"/>
</dbReference>